<feature type="non-terminal residue" evidence="1">
    <location>
        <position position="73"/>
    </location>
</feature>
<dbReference type="Proteomes" id="UP001176961">
    <property type="component" value="Unassembled WGS sequence"/>
</dbReference>
<sequence length="73" mass="8579">NFILDKICPPVEGKRAGQFLLEFTRMQVDYWVRDFVRTHNVSLELAYPHSCARLRCDNFATGNCMKRKRMGNL</sequence>
<accession>A0AA36HB25</accession>
<keyword evidence="2" id="KW-1185">Reference proteome</keyword>
<dbReference type="AlphaFoldDB" id="A0AA36HB25"/>
<reference evidence="1" key="1">
    <citation type="submission" date="2023-07" db="EMBL/GenBank/DDBJ databases">
        <authorList>
            <consortium name="CYATHOMIX"/>
        </authorList>
    </citation>
    <scope>NUCLEOTIDE SEQUENCE</scope>
    <source>
        <strain evidence="1">N/A</strain>
    </source>
</reference>
<gene>
    <name evidence="1" type="ORF">CYNAS_LOCUS19290</name>
</gene>
<proteinExistence type="predicted"/>
<organism evidence="1 2">
    <name type="scientific">Cylicocyclus nassatus</name>
    <name type="common">Nematode worm</name>
    <dbReference type="NCBI Taxonomy" id="53992"/>
    <lineage>
        <taxon>Eukaryota</taxon>
        <taxon>Metazoa</taxon>
        <taxon>Ecdysozoa</taxon>
        <taxon>Nematoda</taxon>
        <taxon>Chromadorea</taxon>
        <taxon>Rhabditida</taxon>
        <taxon>Rhabditina</taxon>
        <taxon>Rhabditomorpha</taxon>
        <taxon>Strongyloidea</taxon>
        <taxon>Strongylidae</taxon>
        <taxon>Cylicocyclus</taxon>
    </lineage>
</organism>
<name>A0AA36HB25_CYLNA</name>
<protein>
    <submittedName>
        <fullName evidence="1">Uncharacterized protein</fullName>
    </submittedName>
</protein>
<evidence type="ECO:0000313" key="1">
    <source>
        <dbReference type="EMBL" id="CAJ0607307.1"/>
    </source>
</evidence>
<evidence type="ECO:0000313" key="2">
    <source>
        <dbReference type="Proteomes" id="UP001176961"/>
    </source>
</evidence>
<comment type="caution">
    <text evidence="1">The sequence shown here is derived from an EMBL/GenBank/DDBJ whole genome shotgun (WGS) entry which is preliminary data.</text>
</comment>
<dbReference type="EMBL" id="CATQJL010000316">
    <property type="protein sequence ID" value="CAJ0607307.1"/>
    <property type="molecule type" value="Genomic_DNA"/>
</dbReference>